<feature type="binding site" description="axial binding residue" evidence="7">
    <location>
        <position position="473"/>
    </location>
    <ligand>
        <name>heme</name>
        <dbReference type="ChEBI" id="CHEBI:30413"/>
    </ligand>
    <ligandPart>
        <name>Fe</name>
        <dbReference type="ChEBI" id="CHEBI:18248"/>
    </ligandPart>
</feature>
<dbReference type="GO" id="GO:0005506">
    <property type="term" value="F:iron ion binding"/>
    <property type="evidence" value="ECO:0007669"/>
    <property type="project" value="InterPro"/>
</dbReference>
<evidence type="ECO:0000256" key="3">
    <source>
        <dbReference type="ARBA" id="ARBA00010617"/>
    </source>
</evidence>
<dbReference type="Pfam" id="PF00067">
    <property type="entry name" value="p450"/>
    <property type="match status" value="1"/>
</dbReference>
<dbReference type="PANTHER" id="PTHR24305">
    <property type="entry name" value="CYTOCHROME P450"/>
    <property type="match status" value="1"/>
</dbReference>
<keyword evidence="8" id="KW-0560">Oxidoreductase</keyword>
<dbReference type="GO" id="GO:0016705">
    <property type="term" value="F:oxidoreductase activity, acting on paired donors, with incorporation or reduction of molecular oxygen"/>
    <property type="evidence" value="ECO:0007669"/>
    <property type="project" value="InterPro"/>
</dbReference>
<evidence type="ECO:0000256" key="7">
    <source>
        <dbReference type="PIRSR" id="PIRSR602401-1"/>
    </source>
</evidence>
<organism evidence="10 11">
    <name type="scientific">Stachybotrys elegans</name>
    <dbReference type="NCBI Taxonomy" id="80388"/>
    <lineage>
        <taxon>Eukaryota</taxon>
        <taxon>Fungi</taxon>
        <taxon>Dikarya</taxon>
        <taxon>Ascomycota</taxon>
        <taxon>Pezizomycotina</taxon>
        <taxon>Sordariomycetes</taxon>
        <taxon>Hypocreomycetidae</taxon>
        <taxon>Hypocreales</taxon>
        <taxon>Stachybotryaceae</taxon>
        <taxon>Stachybotrys</taxon>
    </lineage>
</organism>
<dbReference type="PROSITE" id="PS00086">
    <property type="entry name" value="CYTOCHROME_P450"/>
    <property type="match status" value="1"/>
</dbReference>
<evidence type="ECO:0000313" key="11">
    <source>
        <dbReference type="Proteomes" id="UP000813444"/>
    </source>
</evidence>
<keyword evidence="5 7" id="KW-0479">Metal-binding</keyword>
<keyword evidence="4 7" id="KW-0349">Heme</keyword>
<dbReference type="OrthoDB" id="3934656at2759"/>
<dbReference type="GO" id="GO:0020037">
    <property type="term" value="F:heme binding"/>
    <property type="evidence" value="ECO:0007669"/>
    <property type="project" value="InterPro"/>
</dbReference>
<comment type="cofactor">
    <cofactor evidence="1 7">
        <name>heme</name>
        <dbReference type="ChEBI" id="CHEBI:30413"/>
    </cofactor>
</comment>
<dbReference type="InterPro" id="IPR001128">
    <property type="entry name" value="Cyt_P450"/>
</dbReference>
<dbReference type="InterPro" id="IPR017972">
    <property type="entry name" value="Cyt_P450_CS"/>
</dbReference>
<dbReference type="InterPro" id="IPR002401">
    <property type="entry name" value="Cyt_P450_E_grp-I"/>
</dbReference>
<reference evidence="10" key="1">
    <citation type="journal article" date="2021" name="Nat. Commun.">
        <title>Genetic determinants of endophytism in the Arabidopsis root mycobiome.</title>
        <authorList>
            <person name="Mesny F."/>
            <person name="Miyauchi S."/>
            <person name="Thiergart T."/>
            <person name="Pickel B."/>
            <person name="Atanasova L."/>
            <person name="Karlsson M."/>
            <person name="Huettel B."/>
            <person name="Barry K.W."/>
            <person name="Haridas S."/>
            <person name="Chen C."/>
            <person name="Bauer D."/>
            <person name="Andreopoulos W."/>
            <person name="Pangilinan J."/>
            <person name="LaButti K."/>
            <person name="Riley R."/>
            <person name="Lipzen A."/>
            <person name="Clum A."/>
            <person name="Drula E."/>
            <person name="Henrissat B."/>
            <person name="Kohler A."/>
            <person name="Grigoriev I.V."/>
            <person name="Martin F.M."/>
            <person name="Hacquard S."/>
        </authorList>
    </citation>
    <scope>NUCLEOTIDE SEQUENCE</scope>
    <source>
        <strain evidence="10">MPI-CAGE-CH-0235</strain>
    </source>
</reference>
<dbReference type="Proteomes" id="UP000813444">
    <property type="component" value="Unassembled WGS sequence"/>
</dbReference>
<evidence type="ECO:0000313" key="10">
    <source>
        <dbReference type="EMBL" id="KAH7324875.1"/>
    </source>
</evidence>
<keyword evidence="6 7" id="KW-0408">Iron</keyword>
<keyword evidence="11" id="KW-1185">Reference proteome</keyword>
<protein>
    <submittedName>
        <fullName evidence="10">Cytochrome P450</fullName>
    </submittedName>
</protein>
<comment type="similarity">
    <text evidence="3 8">Belongs to the cytochrome P450 family.</text>
</comment>
<dbReference type="Gene3D" id="1.10.630.10">
    <property type="entry name" value="Cytochrome P450"/>
    <property type="match status" value="1"/>
</dbReference>
<evidence type="ECO:0000256" key="8">
    <source>
        <dbReference type="RuleBase" id="RU000461"/>
    </source>
</evidence>
<dbReference type="InterPro" id="IPR050121">
    <property type="entry name" value="Cytochrome_P450_monoxygenase"/>
</dbReference>
<comment type="pathway">
    <text evidence="2">Mycotoxin biosynthesis.</text>
</comment>
<feature type="transmembrane region" description="Helical" evidence="9">
    <location>
        <begin position="12"/>
        <end position="36"/>
    </location>
</feature>
<evidence type="ECO:0000256" key="6">
    <source>
        <dbReference type="ARBA" id="ARBA00023004"/>
    </source>
</evidence>
<dbReference type="EMBL" id="JAGPNK010000003">
    <property type="protein sequence ID" value="KAH7324875.1"/>
    <property type="molecule type" value="Genomic_DNA"/>
</dbReference>
<keyword evidence="8" id="KW-0503">Monooxygenase</keyword>
<accession>A0A8K0WVW6</accession>
<evidence type="ECO:0000256" key="1">
    <source>
        <dbReference type="ARBA" id="ARBA00001971"/>
    </source>
</evidence>
<keyword evidence="9" id="KW-1133">Transmembrane helix</keyword>
<keyword evidence="9" id="KW-0472">Membrane</keyword>
<proteinExistence type="inferred from homology"/>
<dbReference type="AlphaFoldDB" id="A0A8K0WVW6"/>
<comment type="caution">
    <text evidence="10">The sequence shown here is derived from an EMBL/GenBank/DDBJ whole genome shotgun (WGS) entry which is preliminary data.</text>
</comment>
<dbReference type="PRINTS" id="PR00385">
    <property type="entry name" value="P450"/>
</dbReference>
<dbReference type="PANTHER" id="PTHR24305:SF232">
    <property type="entry name" value="P450, PUTATIVE (EUROFUNG)-RELATED"/>
    <property type="match status" value="1"/>
</dbReference>
<sequence>MFWELVYAGTWQLIWSSLCAAAYLLSFILLLLVALASYRLFLHPLSCIPGPRLAAISNAWQAYHARNGRMAHLGRTLHEKYGPVVRVGPEEVWFNSREAYKAIYSMFCAGSGLNKADFYLATALTKPRIDWLLRLEFPDSLDLLSERDTARYRRQRRLIGPLYQTSHLIKFEPIVDNVLTKAIARLKSLDGAEVDLKEWMHIIAVECLSAIVISWSPGFLKLGTDRGTSSHSYQGWRRKSVLGLFPAISRLAFRFKSVGRWFSVLFGVTFETPKNFRPFFPDVNVRILRRIKAALRPDPPKDDRRDLLFDLIQLHKEKEQFTEDYLKKMAVTNFGAGHETLASTLTSVVAMIASHEKTHKTVTEEIRHTAKPTELATAAKLTHMQAAIKEAKRLHPVIAMSLPRGVPAGGLDLDGYHIPAGTTVGCNPIALHRNEDICGPSGASYEPERWLDADAARRMERFSLSWGGGARSCPGRHLAELIVFKAISSVFYHFDVEVVMPPEDERREYFLSMLVGVKARFKEKEASAERSESTP</sequence>
<evidence type="ECO:0000256" key="2">
    <source>
        <dbReference type="ARBA" id="ARBA00004685"/>
    </source>
</evidence>
<evidence type="ECO:0000256" key="9">
    <source>
        <dbReference type="SAM" id="Phobius"/>
    </source>
</evidence>
<dbReference type="SUPFAM" id="SSF48264">
    <property type="entry name" value="Cytochrome P450"/>
    <property type="match status" value="1"/>
</dbReference>
<keyword evidence="9" id="KW-0812">Transmembrane</keyword>
<dbReference type="InterPro" id="IPR036396">
    <property type="entry name" value="Cyt_P450_sf"/>
</dbReference>
<dbReference type="PRINTS" id="PR00463">
    <property type="entry name" value="EP450I"/>
</dbReference>
<gene>
    <name evidence="10" type="ORF">B0I35DRAFT_348407</name>
</gene>
<dbReference type="GO" id="GO:0004497">
    <property type="term" value="F:monooxygenase activity"/>
    <property type="evidence" value="ECO:0007669"/>
    <property type="project" value="UniProtKB-KW"/>
</dbReference>
<name>A0A8K0WVW6_9HYPO</name>
<evidence type="ECO:0000256" key="4">
    <source>
        <dbReference type="ARBA" id="ARBA00022617"/>
    </source>
</evidence>
<evidence type="ECO:0000256" key="5">
    <source>
        <dbReference type="ARBA" id="ARBA00022723"/>
    </source>
</evidence>